<protein>
    <submittedName>
        <fullName evidence="2">Uncharacterized protein</fullName>
    </submittedName>
</protein>
<sequence>MNKNIIAMLLYFLAALLFLLYVFIKTPTVLAGFIVLIIAVIYSRINKKSS</sequence>
<keyword evidence="1" id="KW-1133">Transmembrane helix</keyword>
<keyword evidence="1" id="KW-0472">Membrane</keyword>
<reference evidence="2 3" key="1">
    <citation type="submission" date="2018-06" db="EMBL/GenBank/DDBJ databases">
        <authorList>
            <consortium name="Pathogen Informatics"/>
            <person name="Doyle S."/>
        </authorList>
    </citation>
    <scope>NUCLEOTIDE SEQUENCE [LARGE SCALE GENOMIC DNA]</scope>
    <source>
        <strain evidence="2 3">NCTC11087</strain>
    </source>
</reference>
<feature type="transmembrane region" description="Helical" evidence="1">
    <location>
        <begin position="29"/>
        <end position="45"/>
    </location>
</feature>
<dbReference type="AlphaFoldDB" id="A0A380LK54"/>
<name>A0A380LK54_9FIRM</name>
<dbReference type="Proteomes" id="UP000255523">
    <property type="component" value="Unassembled WGS sequence"/>
</dbReference>
<dbReference type="RefSeq" id="WP_022790358.1">
    <property type="nucleotide sequence ID" value="NZ_CALEXM010000017.1"/>
</dbReference>
<organism evidence="2 3">
    <name type="scientific">Faecalicoccus pleomorphus</name>
    <dbReference type="NCBI Taxonomy" id="1323"/>
    <lineage>
        <taxon>Bacteria</taxon>
        <taxon>Bacillati</taxon>
        <taxon>Bacillota</taxon>
        <taxon>Erysipelotrichia</taxon>
        <taxon>Erysipelotrichales</taxon>
        <taxon>Erysipelotrichaceae</taxon>
        <taxon>Faecalicoccus</taxon>
    </lineage>
</organism>
<accession>A0A380LK54</accession>
<evidence type="ECO:0000313" key="2">
    <source>
        <dbReference type="EMBL" id="SUO04208.1"/>
    </source>
</evidence>
<evidence type="ECO:0000313" key="3">
    <source>
        <dbReference type="Proteomes" id="UP000255523"/>
    </source>
</evidence>
<evidence type="ECO:0000256" key="1">
    <source>
        <dbReference type="SAM" id="Phobius"/>
    </source>
</evidence>
<proteinExistence type="predicted"/>
<gene>
    <name evidence="2" type="ORF">NCTC11087_01117</name>
</gene>
<keyword evidence="3" id="KW-1185">Reference proteome</keyword>
<keyword evidence="1" id="KW-0812">Transmembrane</keyword>
<feature type="transmembrane region" description="Helical" evidence="1">
    <location>
        <begin position="5"/>
        <end position="23"/>
    </location>
</feature>
<dbReference type="EMBL" id="UHFX01000003">
    <property type="protein sequence ID" value="SUO04208.1"/>
    <property type="molecule type" value="Genomic_DNA"/>
</dbReference>